<gene>
    <name evidence="1" type="ORF">GMD42_07085</name>
</gene>
<protein>
    <submittedName>
        <fullName evidence="1">Uncharacterized protein</fullName>
    </submittedName>
</protein>
<evidence type="ECO:0000313" key="2">
    <source>
        <dbReference type="Proteomes" id="UP000462362"/>
    </source>
</evidence>
<dbReference type="EMBL" id="WNCL01000017">
    <property type="protein sequence ID" value="MTU43386.1"/>
    <property type="molecule type" value="Genomic_DNA"/>
</dbReference>
<evidence type="ECO:0000313" key="1">
    <source>
        <dbReference type="EMBL" id="MTU43386.1"/>
    </source>
</evidence>
<dbReference type="Proteomes" id="UP000462362">
    <property type="component" value="Unassembled WGS sequence"/>
</dbReference>
<dbReference type="AlphaFoldDB" id="A0A6I3S1U6"/>
<organism evidence="1 2">
    <name type="scientific">Parasutterella excrementihominis</name>
    <dbReference type="NCBI Taxonomy" id="487175"/>
    <lineage>
        <taxon>Bacteria</taxon>
        <taxon>Pseudomonadati</taxon>
        <taxon>Pseudomonadota</taxon>
        <taxon>Betaproteobacteria</taxon>
        <taxon>Burkholderiales</taxon>
        <taxon>Sutterellaceae</taxon>
        <taxon>Parasutterella</taxon>
    </lineage>
</organism>
<sequence>MVQVPELFTQFISSFSGCMGGNPNAPIWLVVDHSARCPLPIDPEKVFANPVTNIDALKRALPTTCPCTKSVTRLINSITGNPEAEISLVFKPEGQEDKQPILMLSASPLCTGMITTNAWLEKPAVKTADGEVTMAKYTGLPSYRDFLNFLVAQRGQVFQAAVAEKSPKIILCQNILRANDYFKLFGADRKNVEANDFFLVAPVMKNDKEIRTLVFVTDMLGFGTGDMTPENELELQQAGNEFRHYAHEVFGDGWLGQFSGELLTLGK</sequence>
<proteinExistence type="predicted"/>
<dbReference type="RefSeq" id="WP_155168146.1">
    <property type="nucleotide sequence ID" value="NZ_WNCA01000017.1"/>
</dbReference>
<reference evidence="1 2" key="1">
    <citation type="journal article" date="2019" name="Nat. Med.">
        <title>A library of human gut bacterial isolates paired with longitudinal multiomics data enables mechanistic microbiome research.</title>
        <authorList>
            <person name="Poyet M."/>
            <person name="Groussin M."/>
            <person name="Gibbons S.M."/>
            <person name="Avila-Pacheco J."/>
            <person name="Jiang X."/>
            <person name="Kearney S.M."/>
            <person name="Perrotta A.R."/>
            <person name="Berdy B."/>
            <person name="Zhao S."/>
            <person name="Lieberman T.D."/>
            <person name="Swanson P.K."/>
            <person name="Smith M."/>
            <person name="Roesemann S."/>
            <person name="Alexander J.E."/>
            <person name="Rich S.A."/>
            <person name="Livny J."/>
            <person name="Vlamakis H."/>
            <person name="Clish C."/>
            <person name="Bullock K."/>
            <person name="Deik A."/>
            <person name="Scott J."/>
            <person name="Pierce K.A."/>
            <person name="Xavier R.J."/>
            <person name="Alm E.J."/>
        </authorList>
    </citation>
    <scope>NUCLEOTIDE SEQUENCE [LARGE SCALE GENOMIC DNA]</scope>
    <source>
        <strain evidence="1 2">BIOML-A2</strain>
    </source>
</reference>
<name>A0A6I3S1U6_9BURK</name>
<accession>A0A6I3S1U6</accession>
<comment type="caution">
    <text evidence="1">The sequence shown here is derived from an EMBL/GenBank/DDBJ whole genome shotgun (WGS) entry which is preliminary data.</text>
</comment>